<dbReference type="VEuPathDB" id="FungiDB:FVEG_15574"/>
<reference evidence="1 2" key="1">
    <citation type="journal article" date="2010" name="Nature">
        <title>Comparative genomics reveals mobile pathogenicity chromosomes in Fusarium.</title>
        <authorList>
            <person name="Ma L.J."/>
            <person name="van der Does H.C."/>
            <person name="Borkovich K.A."/>
            <person name="Coleman J.J."/>
            <person name="Daboussi M.J."/>
            <person name="Di Pietro A."/>
            <person name="Dufresne M."/>
            <person name="Freitag M."/>
            <person name="Grabherr M."/>
            <person name="Henrissat B."/>
            <person name="Houterman P.M."/>
            <person name="Kang S."/>
            <person name="Shim W.B."/>
            <person name="Woloshuk C."/>
            <person name="Xie X."/>
            <person name="Xu J.R."/>
            <person name="Antoniw J."/>
            <person name="Baker S.E."/>
            <person name="Bluhm B.H."/>
            <person name="Breakspear A."/>
            <person name="Brown D.W."/>
            <person name="Butchko R.A."/>
            <person name="Chapman S."/>
            <person name="Coulson R."/>
            <person name="Coutinho P.M."/>
            <person name="Danchin E.G."/>
            <person name="Diener A."/>
            <person name="Gale L.R."/>
            <person name="Gardiner D.M."/>
            <person name="Goff S."/>
            <person name="Hammond-Kosack K.E."/>
            <person name="Hilburn K."/>
            <person name="Hua-Van A."/>
            <person name="Jonkers W."/>
            <person name="Kazan K."/>
            <person name="Kodira C.D."/>
            <person name="Koehrsen M."/>
            <person name="Kumar L."/>
            <person name="Lee Y.H."/>
            <person name="Li L."/>
            <person name="Manners J.M."/>
            <person name="Miranda-Saavedra D."/>
            <person name="Mukherjee M."/>
            <person name="Park G."/>
            <person name="Park J."/>
            <person name="Park S.Y."/>
            <person name="Proctor R.H."/>
            <person name="Regev A."/>
            <person name="Ruiz-Roldan M.C."/>
            <person name="Sain D."/>
            <person name="Sakthikumar S."/>
            <person name="Sykes S."/>
            <person name="Schwartz D.C."/>
            <person name="Turgeon B.G."/>
            <person name="Wapinski I."/>
            <person name="Yoder O."/>
            <person name="Young S."/>
            <person name="Zeng Q."/>
            <person name="Zhou S."/>
            <person name="Galagan J."/>
            <person name="Cuomo C.A."/>
            <person name="Kistler H.C."/>
            <person name="Rep M."/>
        </authorList>
    </citation>
    <scope>NUCLEOTIDE SEQUENCE [LARGE SCALE GENOMIC DNA]</scope>
    <source>
        <strain evidence="1">7600</strain>
        <strain evidence="2">M3125 / FGSC 7600</strain>
    </source>
</reference>
<dbReference type="Proteomes" id="UP000009096">
    <property type="component" value="Chromosome 4"/>
</dbReference>
<evidence type="ECO:0000313" key="1">
    <source>
        <dbReference type="EMBL" id="EWG43500.1"/>
    </source>
</evidence>
<evidence type="ECO:0000313" key="2">
    <source>
        <dbReference type="Proteomes" id="UP000009096"/>
    </source>
</evidence>
<reference evidence="1" key="2">
    <citation type="submission" date="2013-11" db="EMBL/GenBank/DDBJ databases">
        <authorList>
            <consortium name="The Broad Institute Genome Sequencing Platform"/>
            <person name="Ma L.-J."/>
            <person name="Corby-Kistler H."/>
            <person name="Broz K."/>
            <person name="Gale L.R."/>
            <person name="Jonkers W."/>
            <person name="O'Donnell K."/>
            <person name="Ploetz R."/>
            <person name="Steinberg C."/>
            <person name="Schwartz D.C."/>
            <person name="VanEtten H."/>
            <person name="Zhou S."/>
            <person name="Young S.K."/>
            <person name="Zeng Q."/>
            <person name="Gargeya S."/>
            <person name="Fitzgerald M."/>
            <person name="Abouelleil A."/>
            <person name="Alvarado L."/>
            <person name="Chapman S.B."/>
            <person name="Gainer-Dewar J."/>
            <person name="Goldberg J."/>
            <person name="Griggs A."/>
            <person name="Gujja S."/>
            <person name="Hansen M."/>
            <person name="Howarth C."/>
            <person name="Imamovic A."/>
            <person name="Ireland A."/>
            <person name="Larimer J."/>
            <person name="McCowan C."/>
            <person name="Murphy C."/>
            <person name="Pearson M."/>
            <person name="Poon T.W."/>
            <person name="Priest M."/>
            <person name="Roberts A."/>
            <person name="Saif S."/>
            <person name="Shea T."/>
            <person name="Sykes S."/>
            <person name="Wortman J."/>
            <person name="Nusbaum C."/>
            <person name="Birren B."/>
        </authorList>
    </citation>
    <scope>NUCLEOTIDE SEQUENCE</scope>
    <source>
        <strain evidence="1">7600</strain>
    </source>
</reference>
<keyword evidence="2" id="KW-1185">Reference proteome</keyword>
<protein>
    <submittedName>
        <fullName evidence="1">Uncharacterized protein</fullName>
    </submittedName>
</protein>
<name>W7M7C8_GIBM7</name>
<dbReference type="RefSeq" id="XP_018749692.1">
    <property type="nucleotide sequence ID" value="XM_018904738.1"/>
</dbReference>
<gene>
    <name evidence="1" type="ORF">FVEG_15574</name>
</gene>
<organism evidence="1 2">
    <name type="scientific">Gibberella moniliformis (strain M3125 / FGSC 7600)</name>
    <name type="common">Maize ear and stalk rot fungus</name>
    <name type="synonym">Fusarium verticillioides</name>
    <dbReference type="NCBI Taxonomy" id="334819"/>
    <lineage>
        <taxon>Eukaryota</taxon>
        <taxon>Fungi</taxon>
        <taxon>Dikarya</taxon>
        <taxon>Ascomycota</taxon>
        <taxon>Pezizomycotina</taxon>
        <taxon>Sordariomycetes</taxon>
        <taxon>Hypocreomycetidae</taxon>
        <taxon>Hypocreales</taxon>
        <taxon>Nectriaceae</taxon>
        <taxon>Fusarium</taxon>
        <taxon>Fusarium fujikuroi species complex</taxon>
    </lineage>
</organism>
<dbReference type="EMBL" id="DS022246">
    <property type="protein sequence ID" value="EWG43500.1"/>
    <property type="molecule type" value="Genomic_DNA"/>
</dbReference>
<dbReference type="GeneID" id="30072450"/>
<proteinExistence type="predicted"/>
<dbReference type="RefSeq" id="XP_018749691.1">
    <property type="nucleotide sequence ID" value="XM_018904737.1"/>
</dbReference>
<accession>W7M7C8</accession>
<dbReference type="KEGG" id="fvr:FVEG_15574"/>
<dbReference type="EMBL" id="DS022246">
    <property type="protein sequence ID" value="EWG43501.1"/>
    <property type="molecule type" value="Genomic_DNA"/>
</dbReference>
<sequence>MCGTRSYLYSRNPISRYSSWSVYQHHNIPTHFGSRSMGTSISLMVSLSHEFSFASTPTPTSLTLFEATAPSRVVPCRVSSVWPAAMFSSPFSSANVSLWPFRSSKIQNPWSSSTGPEQLQLNTIVTSLPSRESFLTAILGPPIALSGISRLRLHTDEMPSALTVQLPFWS</sequence>
<dbReference type="AlphaFoldDB" id="W7M7C8"/>